<dbReference type="InterPro" id="IPR012349">
    <property type="entry name" value="Split_barrel_FMN-bd"/>
</dbReference>
<feature type="domain" description="Flavin reductase like" evidence="3">
    <location>
        <begin position="44"/>
        <end position="190"/>
    </location>
</feature>
<accession>R4WNU6</accession>
<dbReference type="Gene3D" id="2.30.110.10">
    <property type="entry name" value="Electron Transport, Fmn-binding Protein, Chain A"/>
    <property type="match status" value="1"/>
</dbReference>
<reference evidence="4 5" key="2">
    <citation type="journal article" date="2018" name="Int. J. Syst. Evol. Microbiol.">
        <title>Burkholderia insecticola sp. nov., a gut symbiotic bacterium of the bean bug Riptortus pedestris.</title>
        <authorList>
            <person name="Takeshita K."/>
            <person name="Tamaki H."/>
            <person name="Ohbayashi T."/>
            <person name="Meng X.-Y."/>
            <person name="Sone T."/>
            <person name="Mitani Y."/>
            <person name="Peeters C."/>
            <person name="Kikuchi Y."/>
            <person name="Vandamme P."/>
        </authorList>
    </citation>
    <scope>NUCLEOTIDE SEQUENCE [LARGE SCALE GENOMIC DNA]</scope>
    <source>
        <strain evidence="4">RPE64</strain>
    </source>
</reference>
<evidence type="ECO:0000256" key="1">
    <source>
        <dbReference type="ARBA" id="ARBA00023002"/>
    </source>
</evidence>
<dbReference type="InterPro" id="IPR002563">
    <property type="entry name" value="Flavin_Rdtase-like_dom"/>
</dbReference>
<dbReference type="EMBL" id="AP013060">
    <property type="protein sequence ID" value="BAN26293.1"/>
    <property type="molecule type" value="Genomic_DNA"/>
</dbReference>
<keyword evidence="1" id="KW-0560">Oxidoreductase</keyword>
<dbReference type="InterPro" id="IPR050268">
    <property type="entry name" value="NADH-dep_flavin_reductase"/>
</dbReference>
<protein>
    <submittedName>
        <fullName evidence="4">Flavin reductase domain protein FMN-binding</fullName>
    </submittedName>
</protein>
<dbReference type="PANTHER" id="PTHR30466">
    <property type="entry name" value="FLAVIN REDUCTASE"/>
    <property type="match status" value="1"/>
</dbReference>
<dbReference type="OrthoDB" id="8525727at2"/>
<dbReference type="GO" id="GO:0010181">
    <property type="term" value="F:FMN binding"/>
    <property type="evidence" value="ECO:0007669"/>
    <property type="project" value="InterPro"/>
</dbReference>
<dbReference type="KEGG" id="buo:BRPE64_CCDS02100"/>
<keyword evidence="5" id="KW-1185">Reference proteome</keyword>
<dbReference type="Pfam" id="PF01613">
    <property type="entry name" value="Flavin_Reduct"/>
    <property type="match status" value="1"/>
</dbReference>
<dbReference type="PANTHER" id="PTHR30466:SF1">
    <property type="entry name" value="FMN REDUCTASE (NADH) RUTF"/>
    <property type="match status" value="1"/>
</dbReference>
<dbReference type="SMART" id="SM00903">
    <property type="entry name" value="Flavin_Reduct"/>
    <property type="match status" value="1"/>
</dbReference>
<sequence length="196" mass="20828">MSEAELQARPAAADTNDANDANDTNDTNDANDTEELTTSFRQAMRRLAGGVALVSTVHDGVRHGMTVTAVTSLTMDPPALVVSVNRHASAFEALVMSGRFCVNLLTQQHADLAVAFSRKPDGDARFVNGAWRTGESGLPTLDGSVASIACRLHDLVEFGTHAILIGAVEHLEIEPQPMAPLVYLSGQFGGFWPLTA</sequence>
<dbReference type="RefSeq" id="WP_016347003.1">
    <property type="nucleotide sequence ID" value="NC_021288.1"/>
</dbReference>
<evidence type="ECO:0000313" key="5">
    <source>
        <dbReference type="Proteomes" id="UP000013966"/>
    </source>
</evidence>
<evidence type="ECO:0000313" key="4">
    <source>
        <dbReference type="EMBL" id="BAN26293.1"/>
    </source>
</evidence>
<name>R4WNU6_9BURK</name>
<dbReference type="GO" id="GO:0042602">
    <property type="term" value="F:riboflavin reductase (NADPH) activity"/>
    <property type="evidence" value="ECO:0007669"/>
    <property type="project" value="TreeGrafter"/>
</dbReference>
<dbReference type="Proteomes" id="UP000013966">
    <property type="component" value="Chromosome 3"/>
</dbReference>
<dbReference type="STRING" id="758793.BRPE64_CCDS02100"/>
<gene>
    <name evidence="4" type="ORF">BRPE64_CCDS02100</name>
</gene>
<dbReference type="AlphaFoldDB" id="R4WNU6"/>
<evidence type="ECO:0000259" key="3">
    <source>
        <dbReference type="SMART" id="SM00903"/>
    </source>
</evidence>
<evidence type="ECO:0000256" key="2">
    <source>
        <dbReference type="SAM" id="MobiDB-lite"/>
    </source>
</evidence>
<dbReference type="HOGENOM" id="CLU_059021_2_1_4"/>
<proteinExistence type="predicted"/>
<feature type="compositionally biased region" description="Low complexity" evidence="2">
    <location>
        <begin position="11"/>
        <end position="28"/>
    </location>
</feature>
<feature type="region of interest" description="Disordered" evidence="2">
    <location>
        <begin position="1"/>
        <end position="34"/>
    </location>
</feature>
<dbReference type="SUPFAM" id="SSF50475">
    <property type="entry name" value="FMN-binding split barrel"/>
    <property type="match status" value="1"/>
</dbReference>
<reference evidence="4 5" key="1">
    <citation type="journal article" date="2013" name="Genome Announc.">
        <title>Complete Genome Sequence of Burkholderia sp. Strain RPE64, Bacterial Symbiont of the Bean Bug Riptortus pedestris.</title>
        <authorList>
            <person name="Shibata T.F."/>
            <person name="Maeda T."/>
            <person name="Nikoh N."/>
            <person name="Yamaguchi K."/>
            <person name="Oshima K."/>
            <person name="Hattori M."/>
            <person name="Nishiyama T."/>
            <person name="Hasebe M."/>
            <person name="Fukatsu T."/>
            <person name="Kikuchi Y."/>
            <person name="Shigenobu S."/>
        </authorList>
    </citation>
    <scope>NUCLEOTIDE SEQUENCE [LARGE SCALE GENOMIC DNA]</scope>
</reference>
<organism evidence="4 5">
    <name type="scientific">Caballeronia insecticola</name>
    <dbReference type="NCBI Taxonomy" id="758793"/>
    <lineage>
        <taxon>Bacteria</taxon>
        <taxon>Pseudomonadati</taxon>
        <taxon>Pseudomonadota</taxon>
        <taxon>Betaproteobacteria</taxon>
        <taxon>Burkholderiales</taxon>
        <taxon>Burkholderiaceae</taxon>
        <taxon>Caballeronia</taxon>
    </lineage>
</organism>
<dbReference type="PATRIC" id="fig|758793.3.peg.4535"/>